<dbReference type="GeneID" id="30058752"/>
<dbReference type="Proteomes" id="UP000009096">
    <property type="component" value="Chromosome 1"/>
</dbReference>
<protein>
    <recommendedName>
        <fullName evidence="2">Fido domain-containing protein</fullName>
    </recommendedName>
</protein>
<dbReference type="Gene3D" id="1.10.3290.10">
    <property type="entry name" value="Fido-like domain"/>
    <property type="match status" value="1"/>
</dbReference>
<dbReference type="AlphaFoldDB" id="W7L9L9"/>
<evidence type="ECO:0000256" key="1">
    <source>
        <dbReference type="SAM" id="MobiDB-lite"/>
    </source>
</evidence>
<organism evidence="3 4">
    <name type="scientific">Gibberella moniliformis (strain M3125 / FGSC 7600)</name>
    <name type="common">Maize ear and stalk rot fungus</name>
    <name type="synonym">Fusarium verticillioides</name>
    <dbReference type="NCBI Taxonomy" id="334819"/>
    <lineage>
        <taxon>Eukaryota</taxon>
        <taxon>Fungi</taxon>
        <taxon>Dikarya</taxon>
        <taxon>Ascomycota</taxon>
        <taxon>Pezizomycotina</taxon>
        <taxon>Sordariomycetes</taxon>
        <taxon>Hypocreomycetidae</taxon>
        <taxon>Hypocreales</taxon>
        <taxon>Nectriaceae</taxon>
        <taxon>Fusarium</taxon>
        <taxon>Fusarium fujikuroi species complex</taxon>
    </lineage>
</organism>
<evidence type="ECO:0000259" key="2">
    <source>
        <dbReference type="PROSITE" id="PS51459"/>
    </source>
</evidence>
<gene>
    <name evidence="3" type="ORF">FVEG_00378</name>
</gene>
<dbReference type="PROSITE" id="PS51459">
    <property type="entry name" value="FIDO"/>
    <property type="match status" value="1"/>
</dbReference>
<dbReference type="KEGG" id="fvr:FVEG_00378"/>
<accession>W7L9L9</accession>
<dbReference type="RefSeq" id="XP_018742474.1">
    <property type="nucleotide sequence ID" value="XM_018886829.1"/>
</dbReference>
<reference evidence="3 4" key="1">
    <citation type="journal article" date="2010" name="Nature">
        <title>Comparative genomics reveals mobile pathogenicity chromosomes in Fusarium.</title>
        <authorList>
            <person name="Ma L.J."/>
            <person name="van der Does H.C."/>
            <person name="Borkovich K.A."/>
            <person name="Coleman J.J."/>
            <person name="Daboussi M.J."/>
            <person name="Di Pietro A."/>
            <person name="Dufresne M."/>
            <person name="Freitag M."/>
            <person name="Grabherr M."/>
            <person name="Henrissat B."/>
            <person name="Houterman P.M."/>
            <person name="Kang S."/>
            <person name="Shim W.B."/>
            <person name="Woloshuk C."/>
            <person name="Xie X."/>
            <person name="Xu J.R."/>
            <person name="Antoniw J."/>
            <person name="Baker S.E."/>
            <person name="Bluhm B.H."/>
            <person name="Breakspear A."/>
            <person name="Brown D.W."/>
            <person name="Butchko R.A."/>
            <person name="Chapman S."/>
            <person name="Coulson R."/>
            <person name="Coutinho P.M."/>
            <person name="Danchin E.G."/>
            <person name="Diener A."/>
            <person name="Gale L.R."/>
            <person name="Gardiner D.M."/>
            <person name="Goff S."/>
            <person name="Hammond-Kosack K.E."/>
            <person name="Hilburn K."/>
            <person name="Hua-Van A."/>
            <person name="Jonkers W."/>
            <person name="Kazan K."/>
            <person name="Kodira C.D."/>
            <person name="Koehrsen M."/>
            <person name="Kumar L."/>
            <person name="Lee Y.H."/>
            <person name="Li L."/>
            <person name="Manners J.M."/>
            <person name="Miranda-Saavedra D."/>
            <person name="Mukherjee M."/>
            <person name="Park G."/>
            <person name="Park J."/>
            <person name="Park S.Y."/>
            <person name="Proctor R.H."/>
            <person name="Regev A."/>
            <person name="Ruiz-Roldan M.C."/>
            <person name="Sain D."/>
            <person name="Sakthikumar S."/>
            <person name="Sykes S."/>
            <person name="Schwartz D.C."/>
            <person name="Turgeon B.G."/>
            <person name="Wapinski I."/>
            <person name="Yoder O."/>
            <person name="Young S."/>
            <person name="Zeng Q."/>
            <person name="Zhou S."/>
            <person name="Galagan J."/>
            <person name="Cuomo C.A."/>
            <person name="Kistler H.C."/>
            <person name="Rep M."/>
        </authorList>
    </citation>
    <scope>NUCLEOTIDE SEQUENCE [LARGE SCALE GENOMIC DNA]</scope>
    <source>
        <strain evidence="4">M3125 / FGSC 7600</strain>
    </source>
</reference>
<dbReference type="OrthoDB" id="439046at2759"/>
<name>W7L9L9_GIBM7</name>
<dbReference type="VEuPathDB" id="FungiDB:FVEG_00378"/>
<dbReference type="EMBL" id="CM000578">
    <property type="protein sequence ID" value="EWG36283.1"/>
    <property type="molecule type" value="Genomic_DNA"/>
</dbReference>
<sequence length="350" mass="39329">MEADTTEPKTYSIVATGTPAPFVSVSPFLEVLSSRVGNVEPNSLIEVLSRTIYGSNMILGAGGSLPTTYRICYAVFQGLPIPEELAEDDFNYKEITDHLEFMKIPVSYESVTKCYRETLQHAKATKGLITKIVIHRQPFDEATFKEANRLLTYNDDPSPQEPWAAHGGGGKYRQRGTAHDQRFLDGSQIPSAMLGMINELATEMISLDMTPLPPKQEDVQERIWRACRFCHRFILIRPFMDGNGRMYRLFLTTLLLRAGVCPAVYGLSIYDRMRHLQAETSCYIQDNQMLLNAADLVIFGPSQQLVKFVNEHTYCGWESPGNHMLKFLHATGQSTGQGLEDPAASKMHPR</sequence>
<proteinExistence type="predicted"/>
<dbReference type="SUPFAM" id="SSF140931">
    <property type="entry name" value="Fic-like"/>
    <property type="match status" value="1"/>
</dbReference>
<evidence type="ECO:0000313" key="3">
    <source>
        <dbReference type="EMBL" id="EWG36283.1"/>
    </source>
</evidence>
<dbReference type="EMBL" id="DS022242">
    <property type="protein sequence ID" value="EWG36283.1"/>
    <property type="molecule type" value="Genomic_DNA"/>
</dbReference>
<dbReference type="InterPro" id="IPR003812">
    <property type="entry name" value="Fido"/>
</dbReference>
<feature type="region of interest" description="Disordered" evidence="1">
    <location>
        <begin position="155"/>
        <end position="175"/>
    </location>
</feature>
<evidence type="ECO:0000313" key="4">
    <source>
        <dbReference type="Proteomes" id="UP000009096"/>
    </source>
</evidence>
<keyword evidence="4" id="KW-1185">Reference proteome</keyword>
<dbReference type="Pfam" id="PF02661">
    <property type="entry name" value="Fic"/>
    <property type="match status" value="1"/>
</dbReference>
<dbReference type="InterPro" id="IPR036597">
    <property type="entry name" value="Fido-like_dom_sf"/>
</dbReference>
<feature type="domain" description="Fido" evidence="2">
    <location>
        <begin position="139"/>
        <end position="311"/>
    </location>
</feature>